<dbReference type="EMBL" id="KV453848">
    <property type="protein sequence ID" value="ODV87080.1"/>
    <property type="molecule type" value="Genomic_DNA"/>
</dbReference>
<sequence>MASKTIERELQSFLTSKSQFKLLHSSNSNSIITPMTSRLLILDSSFNPPHKAHYSIIQKSIIHKFPSLNNSISTTTINDKSVLLLLSVNNADKSSNSPASTIHRLSMMIELSNEISENLGICCGVGITDKSLFIDKYKVLSEFINSEKKVTQTYLFGFDTLIRLLNPKYYQSKGIVDALNEFITNCDCFVLTRRDSSSSSSSMEHQKDYVKNLEWIPSSWIDKFNIVDNVETNLDISSSSIRESIKQGDSGWEMNTFPSIANYIKNNHIY</sequence>
<organism evidence="1 2">
    <name type="scientific">[Candida] arabinofermentans NRRL YB-2248</name>
    <dbReference type="NCBI Taxonomy" id="983967"/>
    <lineage>
        <taxon>Eukaryota</taxon>
        <taxon>Fungi</taxon>
        <taxon>Dikarya</taxon>
        <taxon>Ascomycota</taxon>
        <taxon>Saccharomycotina</taxon>
        <taxon>Pichiomycetes</taxon>
        <taxon>Pichiales</taxon>
        <taxon>Pichiaceae</taxon>
        <taxon>Ogataea</taxon>
        <taxon>Ogataea/Candida clade</taxon>
    </lineage>
</organism>
<protein>
    <recommendedName>
        <fullName evidence="3">Nicotinamide-nucleotide adenylyltransferase</fullName>
    </recommendedName>
</protein>
<evidence type="ECO:0008006" key="3">
    <source>
        <dbReference type="Google" id="ProtNLM"/>
    </source>
</evidence>
<accession>A0A1E4T5P2</accession>
<keyword evidence="2" id="KW-1185">Reference proteome</keyword>
<dbReference type="OrthoDB" id="5591297at2759"/>
<name>A0A1E4T5P2_9ASCO</name>
<dbReference type="InterPro" id="IPR014729">
    <property type="entry name" value="Rossmann-like_a/b/a_fold"/>
</dbReference>
<dbReference type="SUPFAM" id="SSF52374">
    <property type="entry name" value="Nucleotidylyl transferase"/>
    <property type="match status" value="1"/>
</dbReference>
<proteinExistence type="predicted"/>
<dbReference type="Gene3D" id="3.40.50.620">
    <property type="entry name" value="HUPs"/>
    <property type="match status" value="1"/>
</dbReference>
<reference evidence="2" key="1">
    <citation type="submission" date="2016-04" db="EMBL/GenBank/DDBJ databases">
        <title>Comparative genomics of biotechnologically important yeasts.</title>
        <authorList>
            <consortium name="DOE Joint Genome Institute"/>
            <person name="Riley R."/>
            <person name="Haridas S."/>
            <person name="Wolfe K.H."/>
            <person name="Lopes M.R."/>
            <person name="Hittinger C.T."/>
            <person name="Goker M."/>
            <person name="Salamov A."/>
            <person name="Wisecaver J."/>
            <person name="Long T.M."/>
            <person name="Aerts A.L."/>
            <person name="Barry K."/>
            <person name="Choi C."/>
            <person name="Clum A."/>
            <person name="Coughlan A.Y."/>
            <person name="Deshpande S."/>
            <person name="Douglass A.P."/>
            <person name="Hanson S.J."/>
            <person name="Klenk H.-P."/>
            <person name="Labutti K."/>
            <person name="Lapidus A."/>
            <person name="Lindquist E."/>
            <person name="Lipzen A."/>
            <person name="Meier-Kolthoff J.P."/>
            <person name="Ohm R.A."/>
            <person name="Otillar R.P."/>
            <person name="Pangilinan J."/>
            <person name="Peng Y."/>
            <person name="Rokas A."/>
            <person name="Rosa C.A."/>
            <person name="Scheuner C."/>
            <person name="Sibirny A.A."/>
            <person name="Slot J.C."/>
            <person name="Stielow J.B."/>
            <person name="Sun H."/>
            <person name="Kurtzman C.P."/>
            <person name="Blackwell M."/>
            <person name="Grigoriev I.V."/>
            <person name="Jeffries T.W."/>
        </authorList>
    </citation>
    <scope>NUCLEOTIDE SEQUENCE [LARGE SCALE GENOMIC DNA]</scope>
    <source>
        <strain evidence="2">NRRL YB-2248</strain>
    </source>
</reference>
<dbReference type="GO" id="GO:0005634">
    <property type="term" value="C:nucleus"/>
    <property type="evidence" value="ECO:0007669"/>
    <property type="project" value="TreeGrafter"/>
</dbReference>
<dbReference type="PANTHER" id="PTHR31285">
    <property type="entry name" value="NICOTINAMIDE MONONUCLEOTIDE ADENYLYLTRANSFERASE"/>
    <property type="match status" value="1"/>
</dbReference>
<dbReference type="Proteomes" id="UP000094801">
    <property type="component" value="Unassembled WGS sequence"/>
</dbReference>
<dbReference type="GO" id="GO:0016887">
    <property type="term" value="F:ATP hydrolysis activity"/>
    <property type="evidence" value="ECO:0007669"/>
    <property type="project" value="TreeGrafter"/>
</dbReference>
<dbReference type="PANTHER" id="PTHR31285:SF0">
    <property type="entry name" value="NICOTINAMIDE MONONUCLEOTIDE ADENYLYLTRANSFERASE"/>
    <property type="match status" value="1"/>
</dbReference>
<dbReference type="AlphaFoldDB" id="A0A1E4T5P2"/>
<dbReference type="STRING" id="983967.A0A1E4T5P2"/>
<dbReference type="GO" id="GO:0005737">
    <property type="term" value="C:cytoplasm"/>
    <property type="evidence" value="ECO:0007669"/>
    <property type="project" value="TreeGrafter"/>
</dbReference>
<evidence type="ECO:0000313" key="2">
    <source>
        <dbReference type="Proteomes" id="UP000094801"/>
    </source>
</evidence>
<dbReference type="GO" id="GO:0000309">
    <property type="term" value="F:nicotinamide-nucleotide adenylyltransferase activity"/>
    <property type="evidence" value="ECO:0007669"/>
    <property type="project" value="TreeGrafter"/>
</dbReference>
<gene>
    <name evidence="1" type="ORF">CANARDRAFT_5637</name>
</gene>
<evidence type="ECO:0000313" key="1">
    <source>
        <dbReference type="EMBL" id="ODV87080.1"/>
    </source>
</evidence>